<dbReference type="Proteomes" id="UP000233524">
    <property type="component" value="Unassembled WGS sequence"/>
</dbReference>
<proteinExistence type="predicted"/>
<sequence>MFSFPTPSVYQSAKCFVTYGQMPYIQPGTTSDDTPQPAKGKPWAPILAQDFIHRIDLIVPEESYETLEKEVLGKLAPPPFFKITAPLVKLLDGAFLLDYLKNADALMLSKGQEPVDNLFTIRDGEFKVIPVQDSSDTLLGKLTMYLDRETYERAGLVGEPHGVKGKRGGKPRWVVQYDLLAPSMLHGKKGFDRLIYACKNAFSEPITWLCTTSKSKEMNSNYVKEYSPTKVVVQPTSSSTLPTSSPSFDGLLKDLAGCDKIEFEETAADFYEWLSLIRLDSPRVEFDDGIDPYLSRYQIPRCPEGPQTCKLRRVTWQGFMPSTWARTALAEILREVSFKSWLAFSTTTFSKGSMTSENAECTFFRPPNSGGQYILWEVRRDG</sequence>
<gene>
    <name evidence="1" type="ORF">jhhlp_008445</name>
</gene>
<reference evidence="1 2" key="1">
    <citation type="journal article" date="2017" name="G3 (Bethesda)">
        <title>First Draft Genome Sequence of the Pathogenic Fungus Lomentospora prolificans (Formerly Scedosporium prolificans).</title>
        <authorList>
            <person name="Luo R."/>
            <person name="Zimin A."/>
            <person name="Workman R."/>
            <person name="Fan Y."/>
            <person name="Pertea G."/>
            <person name="Grossman N."/>
            <person name="Wear M.P."/>
            <person name="Jia B."/>
            <person name="Miller H."/>
            <person name="Casadevall A."/>
            <person name="Timp W."/>
            <person name="Zhang S.X."/>
            <person name="Salzberg S.L."/>
        </authorList>
    </citation>
    <scope>NUCLEOTIDE SEQUENCE [LARGE SCALE GENOMIC DNA]</scope>
    <source>
        <strain evidence="1 2">JHH-5317</strain>
    </source>
</reference>
<accession>A0A2N3MY23</accession>
<protein>
    <submittedName>
        <fullName evidence="1">Uncharacterized protein</fullName>
    </submittedName>
</protein>
<organism evidence="1 2">
    <name type="scientific">Lomentospora prolificans</name>
    <dbReference type="NCBI Taxonomy" id="41688"/>
    <lineage>
        <taxon>Eukaryota</taxon>
        <taxon>Fungi</taxon>
        <taxon>Dikarya</taxon>
        <taxon>Ascomycota</taxon>
        <taxon>Pezizomycotina</taxon>
        <taxon>Sordariomycetes</taxon>
        <taxon>Hypocreomycetidae</taxon>
        <taxon>Microascales</taxon>
        <taxon>Microascaceae</taxon>
        <taxon>Lomentospora</taxon>
    </lineage>
</organism>
<dbReference type="GO" id="GO:0004526">
    <property type="term" value="F:ribonuclease P activity"/>
    <property type="evidence" value="ECO:0007669"/>
    <property type="project" value="TreeGrafter"/>
</dbReference>
<comment type="caution">
    <text evidence="1">The sequence shown here is derived from an EMBL/GenBank/DDBJ whole genome shotgun (WGS) entry which is preliminary data.</text>
</comment>
<dbReference type="GO" id="GO:0001682">
    <property type="term" value="P:tRNA 5'-leader removal"/>
    <property type="evidence" value="ECO:0007669"/>
    <property type="project" value="InterPro"/>
</dbReference>
<dbReference type="OrthoDB" id="63112at2759"/>
<name>A0A2N3MY23_9PEZI</name>
<dbReference type="PANTHER" id="PTHR15396:SF1">
    <property type="entry name" value="RIBONUCLEASE P PROTEIN SUBUNIT P40"/>
    <property type="match status" value="1"/>
</dbReference>
<dbReference type="EMBL" id="NLAX01001623">
    <property type="protein sequence ID" value="PKS05078.1"/>
    <property type="molecule type" value="Genomic_DNA"/>
</dbReference>
<keyword evidence="2" id="KW-1185">Reference proteome</keyword>
<evidence type="ECO:0000313" key="2">
    <source>
        <dbReference type="Proteomes" id="UP000233524"/>
    </source>
</evidence>
<dbReference type="STRING" id="41688.A0A2N3MY23"/>
<dbReference type="InterPro" id="IPR013893">
    <property type="entry name" value="RNase_P_Rpp40"/>
</dbReference>
<dbReference type="GO" id="GO:0030681">
    <property type="term" value="C:multimeric ribonuclease P complex"/>
    <property type="evidence" value="ECO:0007669"/>
    <property type="project" value="TreeGrafter"/>
</dbReference>
<dbReference type="GO" id="GO:0000171">
    <property type="term" value="F:ribonuclease MRP activity"/>
    <property type="evidence" value="ECO:0007669"/>
    <property type="project" value="TreeGrafter"/>
</dbReference>
<dbReference type="InParanoid" id="A0A2N3MY23"/>
<dbReference type="PANTHER" id="PTHR15396">
    <property type="entry name" value="RIBONUCLEASE P PROTEIN SUBUNIT P40"/>
    <property type="match status" value="1"/>
</dbReference>
<dbReference type="AlphaFoldDB" id="A0A2N3MY23"/>
<evidence type="ECO:0000313" key="1">
    <source>
        <dbReference type="EMBL" id="PKS05078.1"/>
    </source>
</evidence>
<dbReference type="GO" id="GO:0000172">
    <property type="term" value="C:ribonuclease MRP complex"/>
    <property type="evidence" value="ECO:0007669"/>
    <property type="project" value="TreeGrafter"/>
</dbReference>
<dbReference type="Pfam" id="PF08584">
    <property type="entry name" value="Ribonuc_P_40"/>
    <property type="match status" value="1"/>
</dbReference>
<dbReference type="GO" id="GO:0000447">
    <property type="term" value="P:endonucleolytic cleavage in ITS1 to separate SSU-rRNA from 5.8S rRNA and LSU-rRNA from tricistronic rRNA transcript (SSU-rRNA, 5.8S rRNA, LSU-rRNA)"/>
    <property type="evidence" value="ECO:0007669"/>
    <property type="project" value="TreeGrafter"/>
</dbReference>
<dbReference type="VEuPathDB" id="FungiDB:jhhlp_008445"/>